<sequence length="316" mass="33455">MTPTPPAQKSTPPAQKSSVREPSVRDLIAAPHPDHAPLPGIPSSVRQLRGVPYAEVPGGRPLELDLWLPETPSPAPLVLFVHGGAWRRGRRDDMGFRTRGWSPGPFARIAAAGFAVACADYRLSGEATFPAPLDDLHAALRWLTLRGTELGVDPGRTVVWGESAGGHLASLLALTAPGLAGAVVWYGPSDLTSPRGPFTRENPATPEALLLGGAPTKLPGRAREASPLFLVHPAAPPFLLIHGEADTMVDCSHSTSLAAALRETSRSPVDLWTVPHADHGWHGVPDTTVEAVFDHSLAFAGNCLHSTNPEPPNQHP</sequence>
<feature type="region of interest" description="Disordered" evidence="2">
    <location>
        <begin position="1"/>
        <end position="43"/>
    </location>
</feature>
<feature type="domain" description="BD-FAE-like" evidence="3">
    <location>
        <begin position="64"/>
        <end position="261"/>
    </location>
</feature>
<feature type="compositionally biased region" description="Polar residues" evidence="2">
    <location>
        <begin position="7"/>
        <end position="17"/>
    </location>
</feature>
<evidence type="ECO:0000259" key="3">
    <source>
        <dbReference type="Pfam" id="PF20434"/>
    </source>
</evidence>
<dbReference type="SUPFAM" id="SSF53474">
    <property type="entry name" value="alpha/beta-Hydrolases"/>
    <property type="match status" value="1"/>
</dbReference>
<dbReference type="PANTHER" id="PTHR48081">
    <property type="entry name" value="AB HYDROLASE SUPERFAMILY PROTEIN C4A8.06C"/>
    <property type="match status" value="1"/>
</dbReference>
<evidence type="ECO:0000256" key="2">
    <source>
        <dbReference type="SAM" id="MobiDB-lite"/>
    </source>
</evidence>
<proteinExistence type="predicted"/>
<dbReference type="RefSeq" id="WP_189823664.1">
    <property type="nucleotide sequence ID" value="NZ_BMVC01000004.1"/>
</dbReference>
<dbReference type="Pfam" id="PF20434">
    <property type="entry name" value="BD-FAE"/>
    <property type="match status" value="1"/>
</dbReference>
<dbReference type="InterPro" id="IPR050300">
    <property type="entry name" value="GDXG_lipolytic_enzyme"/>
</dbReference>
<dbReference type="InterPro" id="IPR029058">
    <property type="entry name" value="AB_hydrolase_fold"/>
</dbReference>
<evidence type="ECO:0000313" key="5">
    <source>
        <dbReference type="Proteomes" id="UP000638353"/>
    </source>
</evidence>
<dbReference type="GO" id="GO:0016787">
    <property type="term" value="F:hydrolase activity"/>
    <property type="evidence" value="ECO:0007669"/>
    <property type="project" value="UniProtKB-KW"/>
</dbReference>
<reference evidence="4" key="2">
    <citation type="submission" date="2020-09" db="EMBL/GenBank/DDBJ databases">
        <authorList>
            <person name="Sun Q."/>
            <person name="Ohkuma M."/>
        </authorList>
    </citation>
    <scope>NUCLEOTIDE SEQUENCE</scope>
    <source>
        <strain evidence="4">JCM 4637</strain>
    </source>
</reference>
<accession>A0A919C9S7</accession>
<dbReference type="AlphaFoldDB" id="A0A919C9S7"/>
<dbReference type="Proteomes" id="UP000638353">
    <property type="component" value="Unassembled WGS sequence"/>
</dbReference>
<organism evidence="4 5">
    <name type="scientific">Streptomyces finlayi</name>
    <dbReference type="NCBI Taxonomy" id="67296"/>
    <lineage>
        <taxon>Bacteria</taxon>
        <taxon>Bacillati</taxon>
        <taxon>Actinomycetota</taxon>
        <taxon>Actinomycetes</taxon>
        <taxon>Kitasatosporales</taxon>
        <taxon>Streptomycetaceae</taxon>
        <taxon>Streptomyces</taxon>
    </lineage>
</organism>
<dbReference type="InterPro" id="IPR049492">
    <property type="entry name" value="BD-FAE-like_dom"/>
</dbReference>
<dbReference type="Gene3D" id="3.40.50.1820">
    <property type="entry name" value="alpha/beta hydrolase"/>
    <property type="match status" value="1"/>
</dbReference>
<reference evidence="4" key="1">
    <citation type="journal article" date="2014" name="Int. J. Syst. Evol. Microbiol.">
        <title>Complete genome sequence of Corynebacterium casei LMG S-19264T (=DSM 44701T), isolated from a smear-ripened cheese.</title>
        <authorList>
            <consortium name="US DOE Joint Genome Institute (JGI-PGF)"/>
            <person name="Walter F."/>
            <person name="Albersmeier A."/>
            <person name="Kalinowski J."/>
            <person name="Ruckert C."/>
        </authorList>
    </citation>
    <scope>NUCLEOTIDE SEQUENCE</scope>
    <source>
        <strain evidence="4">JCM 4637</strain>
    </source>
</reference>
<dbReference type="EMBL" id="BMVC01000004">
    <property type="protein sequence ID" value="GHC90956.1"/>
    <property type="molecule type" value="Genomic_DNA"/>
</dbReference>
<evidence type="ECO:0000256" key="1">
    <source>
        <dbReference type="ARBA" id="ARBA00022801"/>
    </source>
</evidence>
<name>A0A919C9S7_9ACTN</name>
<comment type="caution">
    <text evidence="4">The sequence shown here is derived from an EMBL/GenBank/DDBJ whole genome shotgun (WGS) entry which is preliminary data.</text>
</comment>
<evidence type="ECO:0000313" key="4">
    <source>
        <dbReference type="EMBL" id="GHC90956.1"/>
    </source>
</evidence>
<protein>
    <recommendedName>
        <fullName evidence="3">BD-FAE-like domain-containing protein</fullName>
    </recommendedName>
</protein>
<gene>
    <name evidence="4" type="ORF">GCM10010334_25420</name>
</gene>
<keyword evidence="1" id="KW-0378">Hydrolase</keyword>
<dbReference type="PANTHER" id="PTHR48081:SF13">
    <property type="entry name" value="ALPHA_BETA HYDROLASE"/>
    <property type="match status" value="1"/>
</dbReference>